<accession>A0A3B4WD22</accession>
<keyword evidence="5" id="KW-0472">Membrane</keyword>
<dbReference type="AlphaFoldDB" id="A0A3B4WD22"/>
<keyword evidence="5" id="KW-0812">Transmembrane</keyword>
<dbReference type="PANTHER" id="PTHR48071">
    <property type="entry name" value="SRCR DOMAIN-CONTAINING PROTEIN"/>
    <property type="match status" value="1"/>
</dbReference>
<evidence type="ECO:0000256" key="3">
    <source>
        <dbReference type="PROSITE-ProRule" id="PRU00196"/>
    </source>
</evidence>
<dbReference type="Ensembl" id="ENSSLDT00000002342.1">
    <property type="protein sequence ID" value="ENSSLDP00000002244.1"/>
    <property type="gene ID" value="ENSSLDG00000001757.1"/>
</dbReference>
<evidence type="ECO:0000256" key="1">
    <source>
        <dbReference type="ARBA" id="ARBA00023157"/>
    </source>
</evidence>
<evidence type="ECO:0000259" key="6">
    <source>
        <dbReference type="PROSITE" id="PS50287"/>
    </source>
</evidence>
<keyword evidence="1 3" id="KW-1015">Disulfide bond</keyword>
<name>A0A3B4WD22_SERLL</name>
<dbReference type="SMART" id="SM00202">
    <property type="entry name" value="SR"/>
    <property type="match status" value="1"/>
</dbReference>
<dbReference type="PROSITE" id="PS00420">
    <property type="entry name" value="SRCR_1"/>
    <property type="match status" value="1"/>
</dbReference>
<dbReference type="SUPFAM" id="SSF56487">
    <property type="entry name" value="SRCR-like"/>
    <property type="match status" value="1"/>
</dbReference>
<protein>
    <recommendedName>
        <fullName evidence="6">SRCR domain-containing protein</fullName>
    </recommendedName>
</protein>
<evidence type="ECO:0000256" key="5">
    <source>
        <dbReference type="SAM" id="Phobius"/>
    </source>
</evidence>
<reference evidence="7" key="1">
    <citation type="submission" date="2025-08" db="UniProtKB">
        <authorList>
            <consortium name="Ensembl"/>
        </authorList>
    </citation>
    <scope>IDENTIFICATION</scope>
</reference>
<keyword evidence="2" id="KW-0325">Glycoprotein</keyword>
<dbReference type="Proteomes" id="UP000261360">
    <property type="component" value="Unplaced"/>
</dbReference>
<reference evidence="7" key="2">
    <citation type="submission" date="2025-09" db="UniProtKB">
        <authorList>
            <consortium name="Ensembl"/>
        </authorList>
    </citation>
    <scope>IDENTIFICATION</scope>
</reference>
<proteinExistence type="predicted"/>
<dbReference type="InterPro" id="IPR001190">
    <property type="entry name" value="SRCR"/>
</dbReference>
<feature type="compositionally biased region" description="Low complexity" evidence="4">
    <location>
        <begin position="180"/>
        <end position="192"/>
    </location>
</feature>
<sequence length="309" mass="33555">METSVDKMADRVSYTHSNPLFDLSLSRSELHSFQPEDMKPAKPRRQWCFNLVVVYLVFQTIVVDFFHIILMLDASLSNPSTERLTSNHIPLGGEHGEDNLQTLIHNNSRETRTLRGYLTALQSQVNSLCGEDGQLDRLRADLSLLNTSNHVLQGKLTTISLAPGRPGTDGHMGLPGERGIKGPPGIPGNQGPNAKGEKGDPGAPGNVWISVHVRLVPGPSRGRVEVMHSGLWGTVCDDSFDTTDAKVICRMLGYNSAPSTFTASPGSGEIWLDDLRCTGSESDIFNCPNSGIGRHNCKHTEDAGVQCVS</sequence>
<dbReference type="FunFam" id="3.10.250.10:FF:000011">
    <property type="entry name" value="Scavenger receptor class A member 5"/>
    <property type="match status" value="1"/>
</dbReference>
<evidence type="ECO:0000313" key="8">
    <source>
        <dbReference type="Proteomes" id="UP000261360"/>
    </source>
</evidence>
<evidence type="ECO:0000256" key="4">
    <source>
        <dbReference type="SAM" id="MobiDB-lite"/>
    </source>
</evidence>
<feature type="transmembrane region" description="Helical" evidence="5">
    <location>
        <begin position="47"/>
        <end position="72"/>
    </location>
</feature>
<dbReference type="Pfam" id="PF00530">
    <property type="entry name" value="SRCR"/>
    <property type="match status" value="1"/>
</dbReference>
<feature type="domain" description="SRCR" evidence="6">
    <location>
        <begin position="213"/>
        <end position="308"/>
    </location>
</feature>
<dbReference type="PROSITE" id="PS50287">
    <property type="entry name" value="SRCR_2"/>
    <property type="match status" value="1"/>
</dbReference>
<keyword evidence="8" id="KW-1185">Reference proteome</keyword>
<evidence type="ECO:0000256" key="2">
    <source>
        <dbReference type="ARBA" id="ARBA00023180"/>
    </source>
</evidence>
<feature type="disulfide bond" evidence="3">
    <location>
        <begin position="277"/>
        <end position="287"/>
    </location>
</feature>
<dbReference type="InterPro" id="IPR036772">
    <property type="entry name" value="SRCR-like_dom_sf"/>
</dbReference>
<dbReference type="PANTHER" id="PTHR48071:SF18">
    <property type="entry name" value="DELETED IN MALIGNANT BRAIN TUMORS 1 PROTEIN-RELATED"/>
    <property type="match status" value="1"/>
</dbReference>
<dbReference type="Gene3D" id="3.10.250.10">
    <property type="entry name" value="SRCR-like domain"/>
    <property type="match status" value="1"/>
</dbReference>
<dbReference type="PRINTS" id="PR00258">
    <property type="entry name" value="SPERACTRCPTR"/>
</dbReference>
<comment type="caution">
    <text evidence="3">Lacks conserved residue(s) required for the propagation of feature annotation.</text>
</comment>
<organism evidence="7 8">
    <name type="scientific">Seriola lalandi dorsalis</name>
    <dbReference type="NCBI Taxonomy" id="1841481"/>
    <lineage>
        <taxon>Eukaryota</taxon>
        <taxon>Metazoa</taxon>
        <taxon>Chordata</taxon>
        <taxon>Craniata</taxon>
        <taxon>Vertebrata</taxon>
        <taxon>Euteleostomi</taxon>
        <taxon>Actinopterygii</taxon>
        <taxon>Neopterygii</taxon>
        <taxon>Teleostei</taxon>
        <taxon>Neoteleostei</taxon>
        <taxon>Acanthomorphata</taxon>
        <taxon>Carangaria</taxon>
        <taxon>Carangiformes</taxon>
        <taxon>Carangidae</taxon>
        <taxon>Seriola</taxon>
    </lineage>
</organism>
<feature type="region of interest" description="Disordered" evidence="4">
    <location>
        <begin position="180"/>
        <end position="202"/>
    </location>
</feature>
<keyword evidence="5" id="KW-1133">Transmembrane helix</keyword>
<evidence type="ECO:0000313" key="7">
    <source>
        <dbReference type="Ensembl" id="ENSSLDP00000002244.1"/>
    </source>
</evidence>
<dbReference type="GeneTree" id="ENSGT00940000164412"/>
<dbReference type="GO" id="GO:0016020">
    <property type="term" value="C:membrane"/>
    <property type="evidence" value="ECO:0007669"/>
    <property type="project" value="InterPro"/>
</dbReference>